<keyword evidence="2" id="KW-1185">Reference proteome</keyword>
<reference evidence="1 2" key="1">
    <citation type="journal article" name="Sci. Rep.">
        <title>Genome-scale phylogenetic analyses confirm Olpidium as the closest living zoosporic fungus to the non-flagellated, terrestrial fungi.</title>
        <authorList>
            <person name="Chang Y."/>
            <person name="Rochon D."/>
            <person name="Sekimoto S."/>
            <person name="Wang Y."/>
            <person name="Chovatia M."/>
            <person name="Sandor L."/>
            <person name="Salamov A."/>
            <person name="Grigoriev I.V."/>
            <person name="Stajich J.E."/>
            <person name="Spatafora J.W."/>
        </authorList>
    </citation>
    <scope>NUCLEOTIDE SEQUENCE [LARGE SCALE GENOMIC DNA]</scope>
    <source>
        <strain evidence="1">S191</strain>
    </source>
</reference>
<organism evidence="1 2">
    <name type="scientific">Olpidium bornovanus</name>
    <dbReference type="NCBI Taxonomy" id="278681"/>
    <lineage>
        <taxon>Eukaryota</taxon>
        <taxon>Fungi</taxon>
        <taxon>Fungi incertae sedis</taxon>
        <taxon>Olpidiomycota</taxon>
        <taxon>Olpidiomycotina</taxon>
        <taxon>Olpidiomycetes</taxon>
        <taxon>Olpidiales</taxon>
        <taxon>Olpidiaceae</taxon>
        <taxon>Olpidium</taxon>
    </lineage>
</organism>
<evidence type="ECO:0000313" key="1">
    <source>
        <dbReference type="EMBL" id="KAG5458352.1"/>
    </source>
</evidence>
<evidence type="ECO:0000313" key="2">
    <source>
        <dbReference type="Proteomes" id="UP000673691"/>
    </source>
</evidence>
<gene>
    <name evidence="1" type="ORF">BJ554DRAFT_1433</name>
</gene>
<comment type="caution">
    <text evidence="1">The sequence shown here is derived from an EMBL/GenBank/DDBJ whole genome shotgun (WGS) entry which is preliminary data.</text>
</comment>
<proteinExistence type="predicted"/>
<dbReference type="Proteomes" id="UP000673691">
    <property type="component" value="Unassembled WGS sequence"/>
</dbReference>
<dbReference type="AntiFam" id="ANF00072">
    <property type="entry name" value="Shadow ORF (opposite TypA)"/>
</dbReference>
<dbReference type="EMBL" id="JAEFCI010008615">
    <property type="protein sequence ID" value="KAG5458352.1"/>
    <property type="molecule type" value="Genomic_DNA"/>
</dbReference>
<dbReference type="AlphaFoldDB" id="A0A8H7ZS29"/>
<protein>
    <submittedName>
        <fullName evidence="1">Uncharacterized protein</fullName>
    </submittedName>
</protein>
<accession>A0A8H7ZS29</accession>
<sequence>MHKLVDSQRVAAFRSCRRVLLRTFTMLVGSNSNTLCISSATLSGSAVSKSTCCKLESESRTGRNVPTADQNKQKKKIRITHFVDNGNNRDILTKSKVEIGDGLRLDALGKFRTSARCNARGTSKPHLTFGGVDEQQSSLTSSKRTADLWREVTTRETSWSDYRPSRGVDEVQQVPVVEHRDRLRLYRDPSVPLDLQLVEDLLVLARLCNSARDFQQSVGQR</sequence>
<name>A0A8H7ZS29_9FUNG</name>